<comment type="caution">
    <text evidence="2">The sequence shown here is derived from an EMBL/GenBank/DDBJ whole genome shotgun (WGS) entry which is preliminary data.</text>
</comment>
<evidence type="ECO:0000313" key="2">
    <source>
        <dbReference type="EMBL" id="KAK7457217.1"/>
    </source>
</evidence>
<dbReference type="InterPro" id="IPR038213">
    <property type="entry name" value="IFI6/IFI27-like_sf"/>
</dbReference>
<reference evidence="2 3" key="1">
    <citation type="submission" date="2024-01" db="EMBL/GenBank/DDBJ databases">
        <title>A draft genome for the cacao thread blight pathogen Marasmiellus scandens.</title>
        <authorList>
            <person name="Baruah I.K."/>
            <person name="Leung J."/>
            <person name="Bukari Y."/>
            <person name="Amoako-Attah I."/>
            <person name="Meinhardt L.W."/>
            <person name="Bailey B.A."/>
            <person name="Cohen S.P."/>
        </authorList>
    </citation>
    <scope>NUCLEOTIDE SEQUENCE [LARGE SCALE GENOMIC DNA]</scope>
    <source>
        <strain evidence="2 3">GH-19</strain>
    </source>
</reference>
<sequence length="432" mass="47251">MDQFQEDFPAPSTASNHDERVQLIETFMDRIENGLVDVMGRYGVSEEDTKDNFAGIKSGIKTALVLLGDLAEQHPCILEAVLFSATIFFIPEAWIFRPILSCFGFGPFGPVKGTTFSRSAAAWAQSRFFGAAVDSGSWFSRLQQAAMGGWTLSNLPKIVLSVGVAIVDEELSEFREKISDFGDKISTYTDALLEEVNTSIGPSVKSLIDDLQSKINSIVSSPGLGALHSELESHLLAMHNSTCKDGTNDIDADGPSSSCSSDKEVNLLTLDGFFEFLTSELESTVDAFRVEFSADPSTALNHEQRKEAVEALMDRVEEVIVEVMNDRVGVPREVTRSHIAGVKTVIVSVIVLIGDLVEQHPWLFEFILFSLFIEILAEIRILRIILQCFGLGPVGPAKGSPAAWAQRIFFGGRITKGSWFSALQRVAMKGGK</sequence>
<accession>A0ABR1JCQ3</accession>
<name>A0ABR1JCQ3_9AGAR</name>
<proteinExistence type="predicted"/>
<gene>
    <name evidence="2" type="ORF">VKT23_010520</name>
</gene>
<keyword evidence="1" id="KW-0175">Coiled coil</keyword>
<dbReference type="Gene3D" id="6.10.110.10">
    <property type="match status" value="2"/>
</dbReference>
<keyword evidence="3" id="KW-1185">Reference proteome</keyword>
<dbReference type="Proteomes" id="UP001498398">
    <property type="component" value="Unassembled WGS sequence"/>
</dbReference>
<evidence type="ECO:0000313" key="3">
    <source>
        <dbReference type="Proteomes" id="UP001498398"/>
    </source>
</evidence>
<dbReference type="EMBL" id="JBANRG010000020">
    <property type="protein sequence ID" value="KAK7457217.1"/>
    <property type="molecule type" value="Genomic_DNA"/>
</dbReference>
<protein>
    <submittedName>
        <fullName evidence="2">Uncharacterized protein</fullName>
    </submittedName>
</protein>
<evidence type="ECO:0000256" key="1">
    <source>
        <dbReference type="SAM" id="Coils"/>
    </source>
</evidence>
<organism evidence="2 3">
    <name type="scientific">Marasmiellus scandens</name>
    <dbReference type="NCBI Taxonomy" id="2682957"/>
    <lineage>
        <taxon>Eukaryota</taxon>
        <taxon>Fungi</taxon>
        <taxon>Dikarya</taxon>
        <taxon>Basidiomycota</taxon>
        <taxon>Agaricomycotina</taxon>
        <taxon>Agaricomycetes</taxon>
        <taxon>Agaricomycetidae</taxon>
        <taxon>Agaricales</taxon>
        <taxon>Marasmiineae</taxon>
        <taxon>Omphalotaceae</taxon>
        <taxon>Marasmiellus</taxon>
    </lineage>
</organism>
<feature type="coiled-coil region" evidence="1">
    <location>
        <begin position="299"/>
        <end position="326"/>
    </location>
</feature>